<dbReference type="InterPro" id="IPR013762">
    <property type="entry name" value="Integrase-like_cat_sf"/>
</dbReference>
<evidence type="ECO:0000256" key="1">
    <source>
        <dbReference type="ARBA" id="ARBA00003283"/>
    </source>
</evidence>
<keyword evidence="3" id="KW-0229">DNA integration</keyword>
<dbReference type="EMBL" id="JBGFFE010000007">
    <property type="protein sequence ID" value="MEY8763417.1"/>
    <property type="molecule type" value="Genomic_DNA"/>
</dbReference>
<dbReference type="InterPro" id="IPR011010">
    <property type="entry name" value="DNA_brk_join_enz"/>
</dbReference>
<dbReference type="InterPro" id="IPR004107">
    <property type="entry name" value="Integrase_SAM-like_N"/>
</dbReference>
<evidence type="ECO:0000313" key="8">
    <source>
        <dbReference type="Proteomes" id="UP001565220"/>
    </source>
</evidence>
<dbReference type="PANTHER" id="PTHR30349:SF64">
    <property type="entry name" value="PROPHAGE INTEGRASE INTD-RELATED"/>
    <property type="match status" value="1"/>
</dbReference>
<evidence type="ECO:0000259" key="6">
    <source>
        <dbReference type="PROSITE" id="PS51898"/>
    </source>
</evidence>
<dbReference type="InterPro" id="IPR002104">
    <property type="entry name" value="Integrase_catalytic"/>
</dbReference>
<keyword evidence="4" id="KW-0238">DNA-binding</keyword>
<name>A0ABV4DVZ6_9CLOT</name>
<evidence type="ECO:0000256" key="2">
    <source>
        <dbReference type="ARBA" id="ARBA00008857"/>
    </source>
</evidence>
<dbReference type="Gene3D" id="1.10.443.10">
    <property type="entry name" value="Intergrase catalytic core"/>
    <property type="match status" value="1"/>
</dbReference>
<dbReference type="PROSITE" id="PS51898">
    <property type="entry name" value="TYR_RECOMBINASE"/>
    <property type="match status" value="1"/>
</dbReference>
<dbReference type="InterPro" id="IPR010998">
    <property type="entry name" value="Integrase_recombinase_N"/>
</dbReference>
<gene>
    <name evidence="7" type="ORF">AB8S09_07145</name>
</gene>
<keyword evidence="8" id="KW-1185">Reference proteome</keyword>
<sequence>MKGTIRKYTRKDGTVTYGYLVYMGVDENGKKKYKRKRGFKKQKECETALAKFITQLEKGTVVTNDKMTIKEYMNYWLETYPKNHCQPSTYKRYKLFCRDIVHCLGGYKLTKLNPLLIQKFYEDLKNGTIKEDLKKQKILELQNAYSKSKRDSKEARNLELKIEKLKKQPLKGISNNTIIKTHRMFHEALKQAQKWQLIYVNPCDLVTPPPADEIVMNYWDPEDIHDYLEDLKGEFLYPIIFLAVHTGMREGELCALHWNDYDSIEKTITVNKTLQRIDGRLQEKKPKTKKSSRIVTLLDTTNTFLKQLKREEREKNRKVVNMDSKKERKDGYILHWEDGRPMDPHYVAQHFPEVLKKHNVPQIRFHDLRHTHATLLRKLKVNAEVISERLGHADVAFTLKTYTHVSTKMQREEVSKANDYL</sequence>
<reference evidence="7 8" key="1">
    <citation type="submission" date="2024-08" db="EMBL/GenBank/DDBJ databases">
        <title>Clostridium lapicellarii sp. nov., and Clostridium renhuaiense sp. nov., two species isolated from the mud in a fermentation cellar used for producing sauce-flavour Chinese liquors.</title>
        <authorList>
            <person name="Yang F."/>
            <person name="Wang H."/>
            <person name="Chen L.Q."/>
            <person name="Zhou N."/>
            <person name="Lu J.J."/>
            <person name="Pu X.X."/>
            <person name="Wan B."/>
            <person name="Wang L."/>
            <person name="Liu S.J."/>
        </authorList>
    </citation>
    <scope>NUCLEOTIDE SEQUENCE [LARGE SCALE GENOMIC DNA]</scope>
    <source>
        <strain evidence="7 8">MT-113</strain>
    </source>
</reference>
<evidence type="ECO:0000256" key="3">
    <source>
        <dbReference type="ARBA" id="ARBA00022908"/>
    </source>
</evidence>
<dbReference type="SUPFAM" id="SSF56349">
    <property type="entry name" value="DNA breaking-rejoining enzymes"/>
    <property type="match status" value="1"/>
</dbReference>
<dbReference type="RefSeq" id="WP_369868816.1">
    <property type="nucleotide sequence ID" value="NZ_JBGFFE010000007.1"/>
</dbReference>
<dbReference type="Pfam" id="PF14657">
    <property type="entry name" value="Arm-DNA-bind_4"/>
    <property type="match status" value="1"/>
</dbReference>
<dbReference type="InterPro" id="IPR050090">
    <property type="entry name" value="Tyrosine_recombinase_XerCD"/>
</dbReference>
<evidence type="ECO:0000313" key="7">
    <source>
        <dbReference type="EMBL" id="MEY8763417.1"/>
    </source>
</evidence>
<comment type="caution">
    <text evidence="7">The sequence shown here is derived from an EMBL/GenBank/DDBJ whole genome shotgun (WGS) entry which is preliminary data.</text>
</comment>
<accession>A0ABV4DVZ6</accession>
<comment type="function">
    <text evidence="1">Site-specific tyrosine recombinase, which acts by catalyzing the cutting and rejoining of the recombining DNA molecules.</text>
</comment>
<proteinExistence type="inferred from homology"/>
<evidence type="ECO:0000256" key="4">
    <source>
        <dbReference type="ARBA" id="ARBA00023125"/>
    </source>
</evidence>
<dbReference type="InterPro" id="IPR028259">
    <property type="entry name" value="AP2-like_int_N"/>
</dbReference>
<dbReference type="Pfam" id="PF00589">
    <property type="entry name" value="Phage_integrase"/>
    <property type="match status" value="1"/>
</dbReference>
<protein>
    <submittedName>
        <fullName evidence="7">Tyrosine-type recombinase/integrase</fullName>
    </submittedName>
</protein>
<evidence type="ECO:0000256" key="5">
    <source>
        <dbReference type="ARBA" id="ARBA00023172"/>
    </source>
</evidence>
<dbReference type="CDD" id="cd01189">
    <property type="entry name" value="INT_ICEBs1_C_like"/>
    <property type="match status" value="1"/>
</dbReference>
<dbReference type="Pfam" id="PF14659">
    <property type="entry name" value="Phage_int_SAM_3"/>
    <property type="match status" value="1"/>
</dbReference>
<dbReference type="PANTHER" id="PTHR30349">
    <property type="entry name" value="PHAGE INTEGRASE-RELATED"/>
    <property type="match status" value="1"/>
</dbReference>
<dbReference type="Proteomes" id="UP001565220">
    <property type="component" value="Unassembled WGS sequence"/>
</dbReference>
<feature type="domain" description="Tyr recombinase" evidence="6">
    <location>
        <begin position="214"/>
        <end position="415"/>
    </location>
</feature>
<comment type="similarity">
    <text evidence="2">Belongs to the 'phage' integrase family.</text>
</comment>
<keyword evidence="5" id="KW-0233">DNA recombination</keyword>
<organism evidence="7 8">
    <name type="scientific">Clostridium lapidicellarium</name>
    <dbReference type="NCBI Taxonomy" id="3240931"/>
    <lineage>
        <taxon>Bacteria</taxon>
        <taxon>Bacillati</taxon>
        <taxon>Bacillota</taxon>
        <taxon>Clostridia</taxon>
        <taxon>Eubacteriales</taxon>
        <taxon>Clostridiaceae</taxon>
        <taxon>Clostridium</taxon>
    </lineage>
</organism>
<dbReference type="Gene3D" id="1.10.150.130">
    <property type="match status" value="1"/>
</dbReference>